<keyword evidence="8" id="KW-0234">DNA repair</keyword>
<dbReference type="InterPro" id="IPR047520">
    <property type="entry name" value="XPF_nuclease"/>
</dbReference>
<evidence type="ECO:0000313" key="13">
    <source>
        <dbReference type="EMBL" id="GAU98739.1"/>
    </source>
</evidence>
<dbReference type="FunFam" id="3.40.50.10130:FF:000002">
    <property type="entry name" value="DNA repair endonuclease XPF"/>
    <property type="match status" value="1"/>
</dbReference>
<dbReference type="OrthoDB" id="361020at2759"/>
<sequence length="895" mass="102486">MEEPSMDTTLLEYERQIFLDCFHEDGLLVMAKGMGLERIFSNFLKIYCDPGQLVLVLNTNSEEEEYFIDELRQQKIKTLPKVINNEVPAQTRYSTYLQGGVLFISSRILVVDFLSDRVPATHLSGILVNRAHKVIDSSQEAFILRLYRQKNATGFIKAFTDQPQSFTQGFGRVERILKNLFVRKLYLWPRFEASVLDVFSKVKPEVIELQLKLSSRMRDIQMSVLDLIAVCVKEVKRCNPTLDTDEITVENAISRSFEKLVSLHLDPVWHHLSYKTKQLIADLKVFRTLLLYLTSYDCLSFYNLVARLRARASPETAASSWMFLEPAEKLFVLAHQRVFGESASESESEIDLNTVEMNPKWKAVQEVVQEVREQNTQLHETEMGAGRTLIFVADELCCIQLKTLIESGHEAVIKKIFEHSSLAGTITIKDSNSKPAETDTSKNTKPAPKNGGGKRNIDKDDDQVTLTQMVNEKRKKVEPPVGEVKPVEVEPISSNEEKTWDLKSEVLLWTEVKEYELLSPSATVIHPLYSLSDKAFEVVRVLRRFMPRYIVLYDLDMNVVRQIEVHQATHASLPVRVYFVMYTNSVEEQRYLTTLRVEKQAFEHLIREKGNMALPEDITADLYRDVAFAEQTNTRKGGLMDPQQMEMPRVIVDMREFRSELPSLIHRRGIDILPVTLEIGDYVLTPDICVERKSVNDLIGSLNSGRLYNQATQMTRFYKKPVLLIEFDQNKSFSLRGNYAKESTLKDVSNKLVLLTLHFSKLRILWCSSPYATAELFQELKLGRQEPDPAKAMTISSLDEATTSKERFNQAAKELLLKLPGVNAKNYMAIMHRVDSIAALCDLSEDDLVSVLGSTADAKNLYKFLRQDYEEKADEKTSDSIIKSTKPKYRFGKRV</sequence>
<evidence type="ECO:0000256" key="10">
    <source>
        <dbReference type="ARBA" id="ARBA00072370"/>
    </source>
</evidence>
<dbReference type="AlphaFoldDB" id="A0A1D1VAS5"/>
<keyword evidence="14" id="KW-1185">Reference proteome</keyword>
<dbReference type="GO" id="GO:0000712">
    <property type="term" value="P:resolution of meiotic recombination intermediates"/>
    <property type="evidence" value="ECO:0007669"/>
    <property type="project" value="TreeGrafter"/>
</dbReference>
<dbReference type="Gene3D" id="1.10.150.20">
    <property type="entry name" value="5' to 3' exonuclease, C-terminal subdomain"/>
    <property type="match status" value="1"/>
</dbReference>
<dbReference type="GO" id="GO:0000014">
    <property type="term" value="F:single-stranded DNA endodeoxyribonuclease activity"/>
    <property type="evidence" value="ECO:0007669"/>
    <property type="project" value="TreeGrafter"/>
</dbReference>
<evidence type="ECO:0000259" key="12">
    <source>
        <dbReference type="SMART" id="SM00891"/>
    </source>
</evidence>
<dbReference type="GO" id="GO:0000110">
    <property type="term" value="C:nucleotide-excision repair factor 1 complex"/>
    <property type="evidence" value="ECO:0007669"/>
    <property type="project" value="TreeGrafter"/>
</dbReference>
<comment type="similarity">
    <text evidence="2">Belongs to the XPF family.</text>
</comment>
<dbReference type="SUPFAM" id="SSF47781">
    <property type="entry name" value="RuvA domain 2-like"/>
    <property type="match status" value="1"/>
</dbReference>
<feature type="region of interest" description="Disordered" evidence="11">
    <location>
        <begin position="428"/>
        <end position="462"/>
    </location>
</feature>
<dbReference type="InterPro" id="IPR006166">
    <property type="entry name" value="ERCC4_domain"/>
</dbReference>
<dbReference type="InterPro" id="IPR006167">
    <property type="entry name" value="XPF"/>
</dbReference>
<reference evidence="13 14" key="1">
    <citation type="journal article" date="2016" name="Nat. Commun.">
        <title>Extremotolerant tardigrade genome and improved radiotolerance of human cultured cells by tardigrade-unique protein.</title>
        <authorList>
            <person name="Hashimoto T."/>
            <person name="Horikawa D.D."/>
            <person name="Saito Y."/>
            <person name="Kuwahara H."/>
            <person name="Kozuka-Hata H."/>
            <person name="Shin-I T."/>
            <person name="Minakuchi Y."/>
            <person name="Ohishi K."/>
            <person name="Motoyama A."/>
            <person name="Aizu T."/>
            <person name="Enomoto A."/>
            <person name="Kondo K."/>
            <person name="Tanaka S."/>
            <person name="Hara Y."/>
            <person name="Koshikawa S."/>
            <person name="Sagara H."/>
            <person name="Miura T."/>
            <person name="Yokobori S."/>
            <person name="Miyagawa K."/>
            <person name="Suzuki Y."/>
            <person name="Kubo T."/>
            <person name="Oyama M."/>
            <person name="Kohara Y."/>
            <person name="Fujiyama A."/>
            <person name="Arakawa K."/>
            <person name="Katayama T."/>
            <person name="Toyoda A."/>
            <person name="Kunieda T."/>
        </authorList>
    </citation>
    <scope>NUCLEOTIDE SEQUENCE [LARGE SCALE GENOMIC DNA]</scope>
    <source>
        <strain evidence="13 14">YOKOZUNA-1</strain>
    </source>
</reference>
<dbReference type="PANTHER" id="PTHR10150">
    <property type="entry name" value="DNA REPAIR ENDONUCLEASE XPF"/>
    <property type="match status" value="1"/>
</dbReference>
<dbReference type="SUPFAM" id="SSF52980">
    <property type="entry name" value="Restriction endonuclease-like"/>
    <property type="match status" value="1"/>
</dbReference>
<accession>A0A1D1VAS5</accession>
<keyword evidence="4" id="KW-0255">Endonuclease</keyword>
<dbReference type="STRING" id="947166.A0A1D1VAS5"/>
<dbReference type="InterPro" id="IPR010994">
    <property type="entry name" value="RuvA_2-like"/>
</dbReference>
<dbReference type="GO" id="GO:0003684">
    <property type="term" value="F:damaged DNA binding"/>
    <property type="evidence" value="ECO:0007669"/>
    <property type="project" value="TreeGrafter"/>
</dbReference>
<evidence type="ECO:0000256" key="8">
    <source>
        <dbReference type="ARBA" id="ARBA00023204"/>
    </source>
</evidence>
<dbReference type="PANTHER" id="PTHR10150:SF0">
    <property type="entry name" value="DNA REPAIR ENDONUCLEASE XPF"/>
    <property type="match status" value="1"/>
</dbReference>
<dbReference type="GO" id="GO:0000724">
    <property type="term" value="P:double-strand break repair via homologous recombination"/>
    <property type="evidence" value="ECO:0007669"/>
    <property type="project" value="TreeGrafter"/>
</dbReference>
<evidence type="ECO:0000256" key="5">
    <source>
        <dbReference type="ARBA" id="ARBA00022763"/>
    </source>
</evidence>
<name>A0A1D1VAS5_RAMVA</name>
<keyword evidence="5" id="KW-0227">DNA damage</keyword>
<evidence type="ECO:0000256" key="3">
    <source>
        <dbReference type="ARBA" id="ARBA00022722"/>
    </source>
</evidence>
<feature type="domain" description="ERCC4" evidence="12">
    <location>
        <begin position="649"/>
        <end position="729"/>
    </location>
</feature>
<gene>
    <name evidence="13" type="primary">RvY_09847-1</name>
    <name evidence="13" type="synonym">RvY_09847.1</name>
    <name evidence="13" type="ORF">RvY_09847</name>
</gene>
<protein>
    <recommendedName>
        <fullName evidence="10">DNA repair endonuclease XPF</fullName>
    </recommendedName>
</protein>
<organism evidence="13 14">
    <name type="scientific">Ramazzottius varieornatus</name>
    <name type="common">Water bear</name>
    <name type="synonym">Tardigrade</name>
    <dbReference type="NCBI Taxonomy" id="947166"/>
    <lineage>
        <taxon>Eukaryota</taxon>
        <taxon>Metazoa</taxon>
        <taxon>Ecdysozoa</taxon>
        <taxon>Tardigrada</taxon>
        <taxon>Eutardigrada</taxon>
        <taxon>Parachela</taxon>
        <taxon>Hypsibioidea</taxon>
        <taxon>Ramazzottiidae</taxon>
        <taxon>Ramazzottius</taxon>
    </lineage>
</organism>
<dbReference type="CDD" id="cd20078">
    <property type="entry name" value="XPF_nuclease_XPF_euk"/>
    <property type="match status" value="1"/>
</dbReference>
<proteinExistence type="inferred from homology"/>
<dbReference type="NCBIfam" id="TIGR00596">
    <property type="entry name" value="rad1"/>
    <property type="match status" value="1"/>
</dbReference>
<dbReference type="EMBL" id="BDGG01000005">
    <property type="protein sequence ID" value="GAU98739.1"/>
    <property type="molecule type" value="Genomic_DNA"/>
</dbReference>
<dbReference type="InterPro" id="IPR011335">
    <property type="entry name" value="Restrct_endonuc-II-like"/>
</dbReference>
<dbReference type="Gene3D" id="3.40.50.10130">
    <property type="match status" value="1"/>
</dbReference>
<evidence type="ECO:0000256" key="6">
    <source>
        <dbReference type="ARBA" id="ARBA00022801"/>
    </source>
</evidence>
<evidence type="ECO:0000256" key="4">
    <source>
        <dbReference type="ARBA" id="ARBA00022759"/>
    </source>
</evidence>
<keyword evidence="9" id="KW-0539">Nucleus</keyword>
<comment type="caution">
    <text evidence="13">The sequence shown here is derived from an EMBL/GenBank/DDBJ whole genome shotgun (WGS) entry which is preliminary data.</text>
</comment>
<dbReference type="GO" id="GO:1901255">
    <property type="term" value="P:nucleotide-excision repair involved in interstrand cross-link repair"/>
    <property type="evidence" value="ECO:0007669"/>
    <property type="project" value="TreeGrafter"/>
</dbReference>
<dbReference type="Proteomes" id="UP000186922">
    <property type="component" value="Unassembled WGS sequence"/>
</dbReference>
<comment type="subcellular location">
    <subcellularLocation>
        <location evidence="1">Nucleus</location>
    </subcellularLocation>
</comment>
<evidence type="ECO:0000256" key="11">
    <source>
        <dbReference type="SAM" id="MobiDB-lite"/>
    </source>
</evidence>
<dbReference type="Pfam" id="PF02732">
    <property type="entry name" value="ERCC4"/>
    <property type="match status" value="1"/>
</dbReference>
<evidence type="ECO:0000256" key="1">
    <source>
        <dbReference type="ARBA" id="ARBA00004123"/>
    </source>
</evidence>
<evidence type="ECO:0000256" key="7">
    <source>
        <dbReference type="ARBA" id="ARBA00023125"/>
    </source>
</evidence>
<evidence type="ECO:0000256" key="2">
    <source>
        <dbReference type="ARBA" id="ARBA00010015"/>
    </source>
</evidence>
<dbReference type="GO" id="GO:0003697">
    <property type="term" value="F:single-stranded DNA binding"/>
    <property type="evidence" value="ECO:0007669"/>
    <property type="project" value="InterPro"/>
</dbReference>
<dbReference type="SMART" id="SM00891">
    <property type="entry name" value="ERCC4"/>
    <property type="match status" value="1"/>
</dbReference>
<evidence type="ECO:0000256" key="9">
    <source>
        <dbReference type="ARBA" id="ARBA00023242"/>
    </source>
</evidence>
<keyword evidence="7" id="KW-0238">DNA-binding</keyword>
<evidence type="ECO:0000313" key="14">
    <source>
        <dbReference type="Proteomes" id="UP000186922"/>
    </source>
</evidence>
<keyword evidence="3" id="KW-0540">Nuclease</keyword>
<keyword evidence="6" id="KW-0378">Hydrolase</keyword>